<evidence type="ECO:0000313" key="2">
    <source>
        <dbReference type="EMBL" id="RMB12571.1"/>
    </source>
</evidence>
<dbReference type="EMBL" id="CP034145">
    <property type="protein sequence ID" value="AZH26920.1"/>
    <property type="molecule type" value="Genomic_DNA"/>
</dbReference>
<reference evidence="2" key="3">
    <citation type="submission" date="2018-10" db="EMBL/GenBank/DDBJ databases">
        <authorList>
            <person name="Whitman W."/>
            <person name="Huntemann M."/>
            <person name="Clum A."/>
            <person name="Pillay M."/>
            <person name="Palaniappan K."/>
            <person name="Varghese N."/>
            <person name="Mikhailova N."/>
            <person name="Stamatis D."/>
            <person name="Reddy T."/>
            <person name="Daum C."/>
            <person name="Shapiro N."/>
            <person name="Ivanova N."/>
            <person name="Kyrpides N."/>
            <person name="Woyke T."/>
        </authorList>
    </citation>
    <scope>NUCLEOTIDE SEQUENCE</scope>
    <source>
        <strain evidence="2">CGMCC 1.10124</strain>
    </source>
</reference>
<sequence>MLRRRVLALLGSTATTTLSGCLFGGFGASESGPPETVTERPVTASGSIPQYQVDAENTGILTGSAPADPSVAWRRTPSRYDAAQPVVDGDAVYVAFDGDLVKLSLRDGDTDWTVWEQSGDERTTAAPTVADQRVVVADGETVRALDDSG</sequence>
<dbReference type="KEGG" id="haer:DU502_16735"/>
<evidence type="ECO:0000313" key="3">
    <source>
        <dbReference type="Proteomes" id="UP000277326"/>
    </source>
</evidence>
<evidence type="ECO:0000313" key="4">
    <source>
        <dbReference type="Proteomes" id="UP000282007"/>
    </source>
</evidence>
<keyword evidence="4" id="KW-1185">Reference proteome</keyword>
<dbReference type="OrthoDB" id="145878at2157"/>
<dbReference type="Proteomes" id="UP000277326">
    <property type="component" value="Unassembled WGS sequence"/>
</dbReference>
<name>A0A3M0CSN5_9EURY</name>
<evidence type="ECO:0000313" key="1">
    <source>
        <dbReference type="EMBL" id="AZH26920.1"/>
    </source>
</evidence>
<dbReference type="RefSeq" id="WP_121921793.1">
    <property type="nucleotide sequence ID" value="NZ_CP034145.1"/>
</dbReference>
<reference evidence="1 4" key="2">
    <citation type="submission" date="2018-07" db="EMBL/GenBank/DDBJ databases">
        <title>Genome sequences of Haloplanus aerogenes JCM 16430T.</title>
        <authorList>
            <person name="Kim Y.B."/>
            <person name="Roh S.W."/>
        </authorList>
    </citation>
    <scope>NUCLEOTIDE SEQUENCE [LARGE SCALE GENOMIC DNA]</scope>
    <source>
        <strain evidence="1 4">JCM 16430</strain>
    </source>
</reference>
<dbReference type="AlphaFoldDB" id="A0A3M0CSN5"/>
<dbReference type="PROSITE" id="PS51257">
    <property type="entry name" value="PROKAR_LIPOPROTEIN"/>
    <property type="match status" value="1"/>
</dbReference>
<protein>
    <submittedName>
        <fullName evidence="2">Putative pyrroloquinoline-quinone binding quinoprotein</fullName>
    </submittedName>
</protein>
<proteinExistence type="predicted"/>
<dbReference type="SUPFAM" id="SSF50998">
    <property type="entry name" value="Quinoprotein alcohol dehydrogenase-like"/>
    <property type="match status" value="1"/>
</dbReference>
<dbReference type="InterPro" id="IPR011047">
    <property type="entry name" value="Quinoprotein_ADH-like_sf"/>
</dbReference>
<gene>
    <name evidence="2" type="ORF">ATH50_3237</name>
    <name evidence="1" type="ORF">DU502_16735</name>
</gene>
<dbReference type="InterPro" id="IPR015943">
    <property type="entry name" value="WD40/YVTN_repeat-like_dom_sf"/>
</dbReference>
<dbReference type="GeneID" id="38472967"/>
<dbReference type="EMBL" id="REFS01000007">
    <property type="protein sequence ID" value="RMB12571.1"/>
    <property type="molecule type" value="Genomic_DNA"/>
</dbReference>
<reference evidence="2 3" key="1">
    <citation type="journal article" date="2015" name="Stand. Genomic Sci.">
        <title>Genomic Encyclopedia of Bacterial and Archaeal Type Strains, Phase III: the genomes of soil and plant-associated and newly described type strains.</title>
        <authorList>
            <person name="Whitman W.B."/>
            <person name="Woyke T."/>
            <person name="Klenk H.P."/>
            <person name="Zhou Y."/>
            <person name="Lilburn T.G."/>
            <person name="Beck B.J."/>
            <person name="De Vos P."/>
            <person name="Vandamme P."/>
            <person name="Eisen J.A."/>
            <person name="Garrity G."/>
            <person name="Hugenholtz P."/>
            <person name="Kyrpides N.C."/>
        </authorList>
    </citation>
    <scope>NUCLEOTIDE SEQUENCE [LARGE SCALE GENOMIC DNA]</scope>
    <source>
        <strain evidence="2 3">CGMCC 1.10124</strain>
    </source>
</reference>
<dbReference type="Gene3D" id="2.130.10.10">
    <property type="entry name" value="YVTN repeat-like/Quinoprotein amine dehydrogenase"/>
    <property type="match status" value="1"/>
</dbReference>
<dbReference type="Proteomes" id="UP000282007">
    <property type="component" value="Chromosome"/>
</dbReference>
<organism evidence="2 3">
    <name type="scientific">Haloplanus aerogenes</name>
    <dbReference type="NCBI Taxonomy" id="660522"/>
    <lineage>
        <taxon>Archaea</taxon>
        <taxon>Methanobacteriati</taxon>
        <taxon>Methanobacteriota</taxon>
        <taxon>Stenosarchaea group</taxon>
        <taxon>Halobacteria</taxon>
        <taxon>Halobacteriales</taxon>
        <taxon>Haloferacaceae</taxon>
        <taxon>Haloplanus</taxon>
    </lineage>
</organism>
<accession>A0A3M0CSN5</accession>